<proteinExistence type="inferred from homology"/>
<keyword evidence="7" id="KW-1185">Reference proteome</keyword>
<dbReference type="GO" id="GO:0031053">
    <property type="term" value="P:primary miRNA processing"/>
    <property type="evidence" value="ECO:0007669"/>
    <property type="project" value="TreeGrafter"/>
</dbReference>
<dbReference type="Pfam" id="PF04959">
    <property type="entry name" value="ARS2"/>
    <property type="match status" value="1"/>
</dbReference>
<sequence>MLYDATIHYDSSLSFCFSDVIWVCTLSDKKFRDPVYVKKHILNKHMEKVEAVKKDTALFFNNYLMDPMRPQLPLEPHISSKRRRSRSKTDSLLQKNVQSNEPTSTHPTIFGRFQDTKRTAAGQGLQYWPAERRFPSTSLQLFSRDHGPPGIMSATRPYIRMPYLQSRLPFHVQRGRYPSYGSNYPGTRQGFQRRPYVDLDAP</sequence>
<keyword evidence="3" id="KW-0539">Nucleus</keyword>
<comment type="subcellular location">
    <subcellularLocation>
        <location evidence="1">Nucleus</location>
    </subcellularLocation>
</comment>
<dbReference type="PANTHER" id="PTHR13165:SF0">
    <property type="entry name" value="SERRATE RNA EFFECTOR MOLECULE HOMOLOG"/>
    <property type="match status" value="1"/>
</dbReference>
<evidence type="ECO:0000313" key="7">
    <source>
        <dbReference type="Proteomes" id="UP000728185"/>
    </source>
</evidence>
<dbReference type="Proteomes" id="UP000728185">
    <property type="component" value="Unassembled WGS sequence"/>
</dbReference>
<reference evidence="6" key="1">
    <citation type="submission" date="2019-05" db="EMBL/GenBank/DDBJ databases">
        <title>Annotation for the trematode Fasciolopsis buski.</title>
        <authorList>
            <person name="Choi Y.-J."/>
        </authorList>
    </citation>
    <scope>NUCLEOTIDE SEQUENCE</scope>
    <source>
        <strain evidence="6">HT</strain>
        <tissue evidence="6">Whole worm</tissue>
    </source>
</reference>
<dbReference type="GO" id="GO:0016604">
    <property type="term" value="C:nuclear body"/>
    <property type="evidence" value="ECO:0007669"/>
    <property type="project" value="TreeGrafter"/>
</dbReference>
<accession>A0A8E0VM21</accession>
<evidence type="ECO:0000256" key="1">
    <source>
        <dbReference type="ARBA" id="ARBA00004123"/>
    </source>
</evidence>
<dbReference type="PANTHER" id="PTHR13165">
    <property type="entry name" value="ARSENITE-RESISTANCE PROTEIN 2"/>
    <property type="match status" value="1"/>
</dbReference>
<dbReference type="InterPro" id="IPR039727">
    <property type="entry name" value="SE/Ars2"/>
</dbReference>
<evidence type="ECO:0000256" key="2">
    <source>
        <dbReference type="ARBA" id="ARBA00005407"/>
    </source>
</evidence>
<dbReference type="OrthoDB" id="6282344at2759"/>
<feature type="region of interest" description="Disordered" evidence="4">
    <location>
        <begin position="74"/>
        <end position="109"/>
    </location>
</feature>
<name>A0A8E0VM21_9TREM</name>
<protein>
    <submittedName>
        <fullName evidence="6">Serrate RNA effector molecule</fullName>
    </submittedName>
</protein>
<evidence type="ECO:0000313" key="6">
    <source>
        <dbReference type="EMBL" id="KAA0195676.1"/>
    </source>
</evidence>
<dbReference type="InterPro" id="IPR007042">
    <property type="entry name" value="SERRATE/Ars2_C"/>
</dbReference>
<organism evidence="6 7">
    <name type="scientific">Fasciolopsis buskii</name>
    <dbReference type="NCBI Taxonomy" id="27845"/>
    <lineage>
        <taxon>Eukaryota</taxon>
        <taxon>Metazoa</taxon>
        <taxon>Spiralia</taxon>
        <taxon>Lophotrochozoa</taxon>
        <taxon>Platyhelminthes</taxon>
        <taxon>Trematoda</taxon>
        <taxon>Digenea</taxon>
        <taxon>Plagiorchiida</taxon>
        <taxon>Echinostomata</taxon>
        <taxon>Echinostomatoidea</taxon>
        <taxon>Fasciolidae</taxon>
        <taxon>Fasciolopsis</taxon>
    </lineage>
</organism>
<comment type="caution">
    <text evidence="6">The sequence shown here is derived from an EMBL/GenBank/DDBJ whole genome shotgun (WGS) entry which is preliminary data.</text>
</comment>
<dbReference type="EMBL" id="LUCM01003514">
    <property type="protein sequence ID" value="KAA0195676.1"/>
    <property type="molecule type" value="Genomic_DNA"/>
</dbReference>
<feature type="domain" description="SERRATE/Ars2 C-terminal" evidence="5">
    <location>
        <begin position="22"/>
        <end position="92"/>
    </location>
</feature>
<comment type="similarity">
    <text evidence="2">Belongs to the ARS2 family.</text>
</comment>
<gene>
    <name evidence="6" type="ORF">FBUS_07423</name>
</gene>
<evidence type="ECO:0000256" key="3">
    <source>
        <dbReference type="ARBA" id="ARBA00023242"/>
    </source>
</evidence>
<feature type="compositionally biased region" description="Polar residues" evidence="4">
    <location>
        <begin position="90"/>
        <end position="107"/>
    </location>
</feature>
<evidence type="ECO:0000256" key="4">
    <source>
        <dbReference type="SAM" id="MobiDB-lite"/>
    </source>
</evidence>
<evidence type="ECO:0000259" key="5">
    <source>
        <dbReference type="Pfam" id="PF04959"/>
    </source>
</evidence>
<dbReference type="AlphaFoldDB" id="A0A8E0VM21"/>